<evidence type="ECO:0000313" key="3">
    <source>
        <dbReference type="Proteomes" id="UP000647587"/>
    </source>
</evidence>
<name>A0ABQ2F1Y6_9DEIO</name>
<evidence type="ECO:0000313" key="2">
    <source>
        <dbReference type="EMBL" id="GGK40428.1"/>
    </source>
</evidence>
<dbReference type="Proteomes" id="UP000647587">
    <property type="component" value="Unassembled WGS sequence"/>
</dbReference>
<comment type="caution">
    <text evidence="2">The sequence shown here is derived from an EMBL/GenBank/DDBJ whole genome shotgun (WGS) entry which is preliminary data.</text>
</comment>
<accession>A0ABQ2F1Y6</accession>
<proteinExistence type="predicted"/>
<keyword evidence="3" id="KW-1185">Reference proteome</keyword>
<feature type="chain" id="PRO_5045276104" description="Carboxypeptidase regulatory-like domain-containing protein" evidence="1">
    <location>
        <begin position="36"/>
        <end position="278"/>
    </location>
</feature>
<feature type="signal peptide" evidence="1">
    <location>
        <begin position="1"/>
        <end position="35"/>
    </location>
</feature>
<organism evidence="2 3">
    <name type="scientific">Deinococcus malanensis</name>
    <dbReference type="NCBI Taxonomy" id="1706855"/>
    <lineage>
        <taxon>Bacteria</taxon>
        <taxon>Thermotogati</taxon>
        <taxon>Deinococcota</taxon>
        <taxon>Deinococci</taxon>
        <taxon>Deinococcales</taxon>
        <taxon>Deinococcaceae</taxon>
        <taxon>Deinococcus</taxon>
    </lineage>
</organism>
<dbReference type="EMBL" id="BMPP01000023">
    <property type="protein sequence ID" value="GGK40428.1"/>
    <property type="molecule type" value="Genomic_DNA"/>
</dbReference>
<keyword evidence="1" id="KW-0732">Signal</keyword>
<protein>
    <recommendedName>
        <fullName evidence="4">Carboxypeptidase regulatory-like domain-containing protein</fullName>
    </recommendedName>
</protein>
<reference evidence="3" key="1">
    <citation type="journal article" date="2019" name="Int. J. Syst. Evol. Microbiol.">
        <title>The Global Catalogue of Microorganisms (GCM) 10K type strain sequencing project: providing services to taxonomists for standard genome sequencing and annotation.</title>
        <authorList>
            <consortium name="The Broad Institute Genomics Platform"/>
            <consortium name="The Broad Institute Genome Sequencing Center for Infectious Disease"/>
            <person name="Wu L."/>
            <person name="Ma J."/>
        </authorList>
    </citation>
    <scope>NUCLEOTIDE SEQUENCE [LARGE SCALE GENOMIC DNA]</scope>
    <source>
        <strain evidence="3">JCM 30331</strain>
    </source>
</reference>
<sequence length="278" mass="29885">MCFNPRYAEQTMLTGCRPALTLLLTATALLSPVAAQTLYTSKTAYSTSETIRVTFKEVPLDHEVGGPRYVVVVPASAPDAQTSALETQYLQSDPDGTVVFRALQPGTYQARLKYMSSMGLVQARTAFTVGMSKAVPTPPNPRPAVPAPTPGGAPVQVPVPAQPAGQAILPANPPMGEYAVYQWNGPGGFVYGYRFSLVDSKRYRVRDNEWGTYAYTASSKRLKFLTGPLKGFEGLYYTKGRNADGPTIALSPSGPVVNLESRANGAYQFGFFRPGGVK</sequence>
<evidence type="ECO:0000256" key="1">
    <source>
        <dbReference type="SAM" id="SignalP"/>
    </source>
</evidence>
<evidence type="ECO:0008006" key="4">
    <source>
        <dbReference type="Google" id="ProtNLM"/>
    </source>
</evidence>
<gene>
    <name evidence="2" type="ORF">GCM10008955_37760</name>
</gene>